<evidence type="ECO:0000256" key="11">
    <source>
        <dbReference type="ARBA" id="ARBA00078122"/>
    </source>
</evidence>
<organism evidence="13">
    <name type="scientific">Salix viminalis</name>
    <name type="common">Common osier</name>
    <name type="synonym">Basket willow</name>
    <dbReference type="NCBI Taxonomy" id="40686"/>
    <lineage>
        <taxon>Eukaryota</taxon>
        <taxon>Viridiplantae</taxon>
        <taxon>Streptophyta</taxon>
        <taxon>Embryophyta</taxon>
        <taxon>Tracheophyta</taxon>
        <taxon>Spermatophyta</taxon>
        <taxon>Magnoliopsida</taxon>
        <taxon>eudicotyledons</taxon>
        <taxon>Gunneridae</taxon>
        <taxon>Pentapetalae</taxon>
        <taxon>rosids</taxon>
        <taxon>fabids</taxon>
        <taxon>Malpighiales</taxon>
        <taxon>Salicaceae</taxon>
        <taxon>Saliceae</taxon>
        <taxon>Salix</taxon>
    </lineage>
</organism>
<evidence type="ECO:0000256" key="7">
    <source>
        <dbReference type="ARBA" id="ARBA00022946"/>
    </source>
</evidence>
<comment type="subcellular location">
    <subcellularLocation>
        <location evidence="1">Plastid</location>
        <location evidence="1">Chloroplast</location>
    </subcellularLocation>
</comment>
<evidence type="ECO:0000256" key="4">
    <source>
        <dbReference type="ARBA" id="ARBA00022640"/>
    </source>
</evidence>
<evidence type="ECO:0000256" key="1">
    <source>
        <dbReference type="ARBA" id="ARBA00004229"/>
    </source>
</evidence>
<dbReference type="HAMAP" id="MF_00500">
    <property type="entry name" value="Ribosomal_bS20"/>
    <property type="match status" value="1"/>
</dbReference>
<dbReference type="NCBIfam" id="TIGR00029">
    <property type="entry name" value="S20"/>
    <property type="match status" value="1"/>
</dbReference>
<dbReference type="GO" id="GO:0003735">
    <property type="term" value="F:structural constituent of ribosome"/>
    <property type="evidence" value="ECO:0007669"/>
    <property type="project" value="InterPro"/>
</dbReference>
<evidence type="ECO:0000256" key="2">
    <source>
        <dbReference type="ARBA" id="ARBA00007634"/>
    </source>
</evidence>
<name>A0A6N2NL41_SALVM</name>
<gene>
    <name evidence="13" type="ORF">SVIM_LOCUS497841</name>
</gene>
<dbReference type="GO" id="GO:0009507">
    <property type="term" value="C:chloroplast"/>
    <property type="evidence" value="ECO:0007669"/>
    <property type="project" value="UniProtKB-SubCell"/>
</dbReference>
<dbReference type="SUPFAM" id="SSF48371">
    <property type="entry name" value="ARM repeat"/>
    <property type="match status" value="1"/>
</dbReference>
<keyword evidence="3" id="KW-0150">Chloroplast</keyword>
<dbReference type="PANTHER" id="PTHR13554:SF10">
    <property type="entry name" value="26S PROTEASOME NON-ATPASE REGULATORY SUBUNIT 5"/>
    <property type="match status" value="1"/>
</dbReference>
<reference evidence="13" key="1">
    <citation type="submission" date="2019-03" db="EMBL/GenBank/DDBJ databases">
        <authorList>
            <person name="Mank J."/>
            <person name="Almeida P."/>
        </authorList>
    </citation>
    <scope>NUCLEOTIDE SEQUENCE</scope>
    <source>
        <strain evidence="13">78183</strain>
    </source>
</reference>
<dbReference type="GO" id="GO:0019843">
    <property type="term" value="F:rRNA binding"/>
    <property type="evidence" value="ECO:0007669"/>
    <property type="project" value="UniProtKB-KW"/>
</dbReference>
<dbReference type="SUPFAM" id="SSF46992">
    <property type="entry name" value="Ribosomal protein S20"/>
    <property type="match status" value="1"/>
</dbReference>
<dbReference type="InterPro" id="IPR011989">
    <property type="entry name" value="ARM-like"/>
</dbReference>
<dbReference type="GO" id="GO:1990904">
    <property type="term" value="C:ribonucleoprotein complex"/>
    <property type="evidence" value="ECO:0007669"/>
    <property type="project" value="UniProtKB-KW"/>
</dbReference>
<evidence type="ECO:0000256" key="12">
    <source>
        <dbReference type="SAM" id="MobiDB-lite"/>
    </source>
</evidence>
<dbReference type="GO" id="GO:0006412">
    <property type="term" value="P:translation"/>
    <property type="evidence" value="ECO:0007669"/>
    <property type="project" value="InterPro"/>
</dbReference>
<evidence type="ECO:0000256" key="6">
    <source>
        <dbReference type="ARBA" id="ARBA00022884"/>
    </source>
</evidence>
<evidence type="ECO:0000256" key="5">
    <source>
        <dbReference type="ARBA" id="ARBA00022730"/>
    </source>
</evidence>
<keyword evidence="9" id="KW-0687">Ribonucleoprotein</keyword>
<keyword evidence="4" id="KW-0934">Plastid</keyword>
<dbReference type="Gene3D" id="1.20.58.110">
    <property type="entry name" value="Ribosomal protein S20"/>
    <property type="match status" value="1"/>
</dbReference>
<dbReference type="InterPro" id="IPR036510">
    <property type="entry name" value="Ribosomal_bS20_sf"/>
</dbReference>
<protein>
    <recommendedName>
        <fullName evidence="10">Small ribosomal subunit protein bS20c</fullName>
    </recommendedName>
    <alternativeName>
        <fullName evidence="11">30S ribosomal protein S20, chloroplastic</fullName>
    </alternativeName>
</protein>
<dbReference type="InterPro" id="IPR002583">
    <property type="entry name" value="Ribosomal_bS20"/>
</dbReference>
<proteinExistence type="inferred from homology"/>
<dbReference type="PANTHER" id="PTHR13554">
    <property type="entry name" value="26S PROTEASOME NON-ATPASE REGULATORY SUBUNIT 5-RELATED"/>
    <property type="match status" value="1"/>
</dbReference>
<evidence type="ECO:0000256" key="9">
    <source>
        <dbReference type="ARBA" id="ARBA00023274"/>
    </source>
</evidence>
<sequence>MDGEEFSVENPSQLLQSASDYVNYPGVPNDVAAKEFLDLFPLPVIINALQTKSEVPGLEATLVACLERIFKTKYGASFIPLYMPFVQVGLTADSQLARCLACKTVSCLLENIDEKTISAAQLIIDNGVYPLLLDCLINGNEQVATASTEAIEKLAGSQKGMEIIFPANNSDDMHLGNLSARCSSLGRVPDVASAVYNSNLLSLLEAEIRNTDDTLVSLSVLELLSELAEVQHGTEFLSKTTLVQLLSSTISNMSKEDILRSRAMMISGRLLSNDNINMFIDESNSGVKTIISVIDGRLQLESQDLNECESALEALGQIGSSNQGATLLLTISPPSARHVIDAAFDKQARGKQLASLHSLANISGETRSGSNIILNSEAEESLRCLIYEAASKSSKLTPSGLFLSVLRQDSEVRLAAYRVLTGLVARPWCLMEICSKQEIINIEAVSRGPYLADKIYREAQPMASLPNSKTSPLIPQHALLPLSAPSVSPLPSLTVSSTKSTPNKKADSAEKRTRQAEKRRVYNKARKSEVKTRMKKVLEALDDLKKKPEAQFEEVIPVEKLIAEAYSVIDKAIKVGTLHRNTGARRKSRLARRKKAVEIHHGWYTPAPAEAIAS</sequence>
<keyword evidence="7" id="KW-0809">Transit peptide</keyword>
<dbReference type="GO" id="GO:0005829">
    <property type="term" value="C:cytosol"/>
    <property type="evidence" value="ECO:0007669"/>
    <property type="project" value="TreeGrafter"/>
</dbReference>
<evidence type="ECO:0000256" key="8">
    <source>
        <dbReference type="ARBA" id="ARBA00022980"/>
    </source>
</evidence>
<dbReference type="InterPro" id="IPR019538">
    <property type="entry name" value="PSMD5"/>
</dbReference>
<dbReference type="Pfam" id="PF10508">
    <property type="entry name" value="Proteasom_PSMB"/>
    <property type="match status" value="1"/>
</dbReference>
<keyword evidence="5" id="KW-0699">rRNA-binding</keyword>
<comment type="similarity">
    <text evidence="2">Belongs to the bacterial ribosomal protein bS20 family.</text>
</comment>
<feature type="compositionally biased region" description="Low complexity" evidence="12">
    <location>
        <begin position="491"/>
        <end position="501"/>
    </location>
</feature>
<keyword evidence="6" id="KW-0694">RNA-binding</keyword>
<dbReference type="Gene3D" id="1.25.10.10">
    <property type="entry name" value="Leucine-rich Repeat Variant"/>
    <property type="match status" value="1"/>
</dbReference>
<dbReference type="GO" id="GO:0005840">
    <property type="term" value="C:ribosome"/>
    <property type="evidence" value="ECO:0007669"/>
    <property type="project" value="UniProtKB-KW"/>
</dbReference>
<dbReference type="InterPro" id="IPR016024">
    <property type="entry name" value="ARM-type_fold"/>
</dbReference>
<accession>A0A6N2NL41</accession>
<dbReference type="GO" id="GO:0043248">
    <property type="term" value="P:proteasome assembly"/>
    <property type="evidence" value="ECO:0007669"/>
    <property type="project" value="InterPro"/>
</dbReference>
<feature type="region of interest" description="Disordered" evidence="12">
    <location>
        <begin position="491"/>
        <end position="526"/>
    </location>
</feature>
<feature type="compositionally biased region" description="Basic and acidic residues" evidence="12">
    <location>
        <begin position="504"/>
        <end position="526"/>
    </location>
</feature>
<keyword evidence="8" id="KW-0689">Ribosomal protein</keyword>
<dbReference type="EMBL" id="CAADRP010002263">
    <property type="protein sequence ID" value="VFU64943.1"/>
    <property type="molecule type" value="Genomic_DNA"/>
</dbReference>
<evidence type="ECO:0000256" key="10">
    <source>
        <dbReference type="ARBA" id="ARBA00074494"/>
    </source>
</evidence>
<evidence type="ECO:0000256" key="3">
    <source>
        <dbReference type="ARBA" id="ARBA00022528"/>
    </source>
</evidence>
<dbReference type="FunFam" id="1.20.58.110:FF:000003">
    <property type="entry name" value="30S ribosomal protein S20, chloroplastic"/>
    <property type="match status" value="1"/>
</dbReference>
<dbReference type="Pfam" id="PF01649">
    <property type="entry name" value="Ribosomal_S20p"/>
    <property type="match status" value="1"/>
</dbReference>
<dbReference type="AlphaFoldDB" id="A0A6N2NL41"/>
<evidence type="ECO:0000313" key="13">
    <source>
        <dbReference type="EMBL" id="VFU64943.1"/>
    </source>
</evidence>